<dbReference type="GO" id="GO:0003676">
    <property type="term" value="F:nucleic acid binding"/>
    <property type="evidence" value="ECO:0007669"/>
    <property type="project" value="InterPro"/>
</dbReference>
<sequence>RLLRRGEFNLHSPVTALVRLVAAAGAAAGAGASSGAAAGASSGAAAGASSGAAAGASSGAAAGASSGAAAVAAEPQQVCLAATAAGAVHAVAMVPEKSFKRLRRVAARLSHAAPPLAGLNPREFRAVPLHRRQYAPPRPATVLDGDLLAPLYAHAPLSRQHDAAQRDGTSADRVLRDIVAIERAFNYF</sequence>
<dbReference type="OrthoDB" id="6109at2759"/>
<reference evidence="2" key="1">
    <citation type="submission" date="2022-07" db="EMBL/GenBank/DDBJ databases">
        <title>Phylogenomic reconstructions and comparative analyses of Kickxellomycotina fungi.</title>
        <authorList>
            <person name="Reynolds N.K."/>
            <person name="Stajich J.E."/>
            <person name="Barry K."/>
            <person name="Grigoriev I.V."/>
            <person name="Crous P."/>
            <person name="Smith M.E."/>
        </authorList>
    </citation>
    <scope>NUCLEOTIDE SEQUENCE</scope>
    <source>
        <strain evidence="2">NBRC 32514</strain>
    </source>
</reference>
<organism evidence="2 3">
    <name type="scientific">Coemansia erecta</name>
    <dbReference type="NCBI Taxonomy" id="147472"/>
    <lineage>
        <taxon>Eukaryota</taxon>
        <taxon>Fungi</taxon>
        <taxon>Fungi incertae sedis</taxon>
        <taxon>Zoopagomycota</taxon>
        <taxon>Kickxellomycotina</taxon>
        <taxon>Kickxellomycetes</taxon>
        <taxon>Kickxellales</taxon>
        <taxon>Kickxellaceae</taxon>
        <taxon>Coemansia</taxon>
    </lineage>
</organism>
<feature type="domain" description="RSE1/DDB1/CPSF1 C-terminal" evidence="1">
    <location>
        <begin position="1"/>
        <end position="148"/>
    </location>
</feature>
<evidence type="ECO:0000313" key="2">
    <source>
        <dbReference type="EMBL" id="KAJ1721972.1"/>
    </source>
</evidence>
<dbReference type="Pfam" id="PF03178">
    <property type="entry name" value="CPSF_A"/>
    <property type="match status" value="1"/>
</dbReference>
<evidence type="ECO:0000313" key="3">
    <source>
        <dbReference type="Proteomes" id="UP001149813"/>
    </source>
</evidence>
<keyword evidence="3" id="KW-1185">Reference proteome</keyword>
<dbReference type="Proteomes" id="UP001149813">
    <property type="component" value="Unassembled WGS sequence"/>
</dbReference>
<dbReference type="InterPro" id="IPR004871">
    <property type="entry name" value="RSE1/DDB1/CPSF1_C"/>
</dbReference>
<comment type="caution">
    <text evidence="2">The sequence shown here is derived from an EMBL/GenBank/DDBJ whole genome shotgun (WGS) entry which is preliminary data.</text>
</comment>
<gene>
    <name evidence="2" type="primary">CFT1_1</name>
    <name evidence="2" type="ORF">LPJ53_003575</name>
</gene>
<dbReference type="GO" id="GO:0005634">
    <property type="term" value="C:nucleus"/>
    <property type="evidence" value="ECO:0007669"/>
    <property type="project" value="InterPro"/>
</dbReference>
<evidence type="ECO:0000259" key="1">
    <source>
        <dbReference type="Pfam" id="PF03178"/>
    </source>
</evidence>
<protein>
    <submittedName>
        <fullName evidence="2">mRNA cleavage and polyadenylation factor subunit</fullName>
    </submittedName>
</protein>
<proteinExistence type="predicted"/>
<feature type="non-terminal residue" evidence="2">
    <location>
        <position position="1"/>
    </location>
</feature>
<name>A0A9W7XZU8_9FUNG</name>
<dbReference type="EMBL" id="JANBOJ010000138">
    <property type="protein sequence ID" value="KAJ1721972.1"/>
    <property type="molecule type" value="Genomic_DNA"/>
</dbReference>
<dbReference type="AlphaFoldDB" id="A0A9W7XZU8"/>
<accession>A0A9W7XZU8</accession>